<keyword evidence="3" id="KW-1185">Reference proteome</keyword>
<evidence type="ECO:0000313" key="3">
    <source>
        <dbReference type="Proteomes" id="UP001602322"/>
    </source>
</evidence>
<name>A0ABW6XGG8_9ACTN</name>
<feature type="region of interest" description="Disordered" evidence="1">
    <location>
        <begin position="1"/>
        <end position="25"/>
    </location>
</feature>
<gene>
    <name evidence="2" type="ORF">ACFY8O_33765</name>
</gene>
<protein>
    <submittedName>
        <fullName evidence="2">Uncharacterized protein</fullName>
    </submittedName>
</protein>
<dbReference type="RefSeq" id="WP_387909129.1">
    <property type="nucleotide sequence ID" value="NZ_JBIBEG010000019.1"/>
</dbReference>
<organism evidence="2 3">
    <name type="scientific">Streptomyces argenteolus</name>
    <dbReference type="NCBI Taxonomy" id="67274"/>
    <lineage>
        <taxon>Bacteria</taxon>
        <taxon>Bacillati</taxon>
        <taxon>Actinomycetota</taxon>
        <taxon>Actinomycetes</taxon>
        <taxon>Kitasatosporales</taxon>
        <taxon>Streptomycetaceae</taxon>
        <taxon>Streptomyces</taxon>
    </lineage>
</organism>
<comment type="caution">
    <text evidence="2">The sequence shown here is derived from an EMBL/GenBank/DDBJ whole genome shotgun (WGS) entry which is preliminary data.</text>
</comment>
<evidence type="ECO:0000256" key="1">
    <source>
        <dbReference type="SAM" id="MobiDB-lite"/>
    </source>
</evidence>
<accession>A0ABW6XGG8</accession>
<proteinExistence type="predicted"/>
<dbReference type="EMBL" id="JBIBEG010000019">
    <property type="protein sequence ID" value="MFF5900864.1"/>
    <property type="molecule type" value="Genomic_DNA"/>
</dbReference>
<sequence>MAREWRSSEESGAVGYDDGRRHEHELVLQPLPPGQEAGGDAGRQVVLASYGAGGVTTALVASRDV</sequence>
<evidence type="ECO:0000313" key="2">
    <source>
        <dbReference type="EMBL" id="MFF5900864.1"/>
    </source>
</evidence>
<reference evidence="2 3" key="1">
    <citation type="submission" date="2024-10" db="EMBL/GenBank/DDBJ databases">
        <title>The Natural Products Discovery Center: Release of the First 8490 Sequenced Strains for Exploring Actinobacteria Biosynthetic Diversity.</title>
        <authorList>
            <person name="Kalkreuter E."/>
            <person name="Kautsar S.A."/>
            <person name="Yang D."/>
            <person name="Bader C.D."/>
            <person name="Teijaro C.N."/>
            <person name="Fluegel L."/>
            <person name="Davis C.M."/>
            <person name="Simpson J.R."/>
            <person name="Lauterbach L."/>
            <person name="Steele A.D."/>
            <person name="Gui C."/>
            <person name="Meng S."/>
            <person name="Li G."/>
            <person name="Viehrig K."/>
            <person name="Ye F."/>
            <person name="Su P."/>
            <person name="Kiefer A.F."/>
            <person name="Nichols A."/>
            <person name="Cepeda A.J."/>
            <person name="Yan W."/>
            <person name="Fan B."/>
            <person name="Jiang Y."/>
            <person name="Adhikari A."/>
            <person name="Zheng C.-J."/>
            <person name="Schuster L."/>
            <person name="Cowan T.M."/>
            <person name="Smanski M.J."/>
            <person name="Chevrette M.G."/>
            <person name="De Carvalho L.P.S."/>
            <person name="Shen B."/>
        </authorList>
    </citation>
    <scope>NUCLEOTIDE SEQUENCE [LARGE SCALE GENOMIC DNA]</scope>
    <source>
        <strain evidence="2 3">NPDC012540</strain>
    </source>
</reference>
<dbReference type="Proteomes" id="UP001602322">
    <property type="component" value="Unassembled WGS sequence"/>
</dbReference>